<dbReference type="Proteomes" id="UP001198374">
    <property type="component" value="Unassembled WGS sequence"/>
</dbReference>
<sequence>MPGKENTRALKNNLEEKRVVISESMADILFNILIKLTFAQARVFFIENFGKIPDFKQKNRTIIEERLRRNYDNNL</sequence>
<dbReference type="RefSeq" id="WP_209773091.1">
    <property type="nucleotide sequence ID" value="NZ_JAGGLO010000003.1"/>
</dbReference>
<keyword evidence="2" id="KW-1185">Reference proteome</keyword>
<proteinExistence type="predicted"/>
<accession>A0ABS7YZW0</accession>
<name>A0ABS7YZW0_9FIRM</name>
<gene>
    <name evidence="1" type="ORF">LDJ82_03150</name>
</gene>
<dbReference type="EMBL" id="JAIWIY010000001">
    <property type="protein sequence ID" value="MCA2095907.1"/>
    <property type="molecule type" value="Genomic_DNA"/>
</dbReference>
<comment type="caution">
    <text evidence="1">The sequence shown here is derived from an EMBL/GenBank/DDBJ whole genome shotgun (WGS) entry which is preliminary data.</text>
</comment>
<protein>
    <submittedName>
        <fullName evidence="1">Uncharacterized protein</fullName>
    </submittedName>
</protein>
<evidence type="ECO:0000313" key="1">
    <source>
        <dbReference type="EMBL" id="MCA2095907.1"/>
    </source>
</evidence>
<reference evidence="2" key="1">
    <citation type="submission" date="2023-07" db="EMBL/GenBank/DDBJ databases">
        <title>FDA dAtabase for Regulatory Grade micrObial Sequences (FDA-ARGOS): Supporting development and validation of Infectious Disease Dx tests.</title>
        <authorList>
            <person name="Sproer C."/>
            <person name="Gronow S."/>
            <person name="Severitt S."/>
            <person name="Schroder I."/>
            <person name="Tallon L."/>
            <person name="Sadzewicz L."/>
            <person name="Zhao X."/>
            <person name="Boylan J."/>
            <person name="Ott S."/>
            <person name="Bowen H."/>
            <person name="Vavikolanu K."/>
            <person name="Hazen T."/>
            <person name="Aluvathingal J."/>
            <person name="Nadendla S."/>
            <person name="Lowell S."/>
            <person name="Myers T."/>
            <person name="Yan Y."/>
        </authorList>
    </citation>
    <scope>NUCLEOTIDE SEQUENCE [LARGE SCALE GENOMIC DNA]</scope>
    <source>
        <strain evidence="2">FDAARGOS_1538</strain>
    </source>
</reference>
<organism evidence="1 2">
    <name type="scientific">Anaerococcus degeneri</name>
    <dbReference type="NCBI Taxonomy" id="361500"/>
    <lineage>
        <taxon>Bacteria</taxon>
        <taxon>Bacillati</taxon>
        <taxon>Bacillota</taxon>
        <taxon>Tissierellia</taxon>
        <taxon>Tissierellales</taxon>
        <taxon>Peptoniphilaceae</taxon>
        <taxon>Anaerococcus</taxon>
    </lineage>
</organism>
<evidence type="ECO:0000313" key="2">
    <source>
        <dbReference type="Proteomes" id="UP001198374"/>
    </source>
</evidence>